<comment type="catalytic activity">
    <reaction evidence="2">
        <text>All bonds known to be hydrolyzed by this endopeptidase have arginine in P1 and an acidic residue in P4. P6 is often occupied by an acidic residue or by a hydroxy-amino-acid residue, the phosphorylation of which enhances cleavage.</text>
        <dbReference type="EC" id="3.4.22.49"/>
    </reaction>
</comment>
<keyword evidence="6" id="KW-0119">Carbohydrate metabolism</keyword>
<evidence type="ECO:0000256" key="4">
    <source>
        <dbReference type="ARBA" id="ARBA00022801"/>
    </source>
</evidence>
<reference evidence="12 13" key="1">
    <citation type="submission" date="2019-03" db="EMBL/GenBank/DDBJ databases">
        <title>Sequencing 23 genomes of Wallemia ichthyophaga.</title>
        <authorList>
            <person name="Gostincar C."/>
        </authorList>
    </citation>
    <scope>NUCLEOTIDE SEQUENCE [LARGE SCALE GENOMIC DNA]</scope>
    <source>
        <strain evidence="12 13">EXF-8621</strain>
    </source>
</reference>
<evidence type="ECO:0000256" key="8">
    <source>
        <dbReference type="ARBA" id="ARBA00023316"/>
    </source>
</evidence>
<dbReference type="GO" id="GO:0000272">
    <property type="term" value="P:polysaccharide catabolic process"/>
    <property type="evidence" value="ECO:0007669"/>
    <property type="project" value="UniProtKB-KW"/>
</dbReference>
<dbReference type="InterPro" id="IPR040720">
    <property type="entry name" value="GH81_C"/>
</dbReference>
<dbReference type="PANTHER" id="PTHR12792:SF0">
    <property type="entry name" value="SEPARIN"/>
    <property type="match status" value="1"/>
</dbReference>
<evidence type="ECO:0000256" key="6">
    <source>
        <dbReference type="ARBA" id="ARBA00023277"/>
    </source>
</evidence>
<evidence type="ECO:0000256" key="9">
    <source>
        <dbReference type="ARBA" id="ARBA00023326"/>
    </source>
</evidence>
<dbReference type="GO" id="GO:0071555">
    <property type="term" value="P:cell wall organization"/>
    <property type="evidence" value="ECO:0007669"/>
    <property type="project" value="UniProtKB-KW"/>
</dbReference>
<keyword evidence="4" id="KW-0378">Hydrolase</keyword>
<keyword evidence="9" id="KW-0624">Polysaccharide degradation</keyword>
<accession>A0A4T0IDH9</accession>
<dbReference type="GO" id="GO:0006508">
    <property type="term" value="P:proteolysis"/>
    <property type="evidence" value="ECO:0007669"/>
    <property type="project" value="InterPro"/>
</dbReference>
<dbReference type="InterPro" id="IPR011990">
    <property type="entry name" value="TPR-like_helical_dom_sf"/>
</dbReference>
<evidence type="ECO:0000259" key="11">
    <source>
        <dbReference type="PROSITE" id="PS51700"/>
    </source>
</evidence>
<dbReference type="GO" id="GO:0052861">
    <property type="term" value="F:endo-1,3(4)-beta-glucanase activity"/>
    <property type="evidence" value="ECO:0007669"/>
    <property type="project" value="InterPro"/>
</dbReference>
<evidence type="ECO:0000256" key="7">
    <source>
        <dbReference type="ARBA" id="ARBA00023295"/>
    </source>
</evidence>
<dbReference type="PROSITE" id="PS52008">
    <property type="entry name" value="GH81"/>
    <property type="match status" value="1"/>
</dbReference>
<keyword evidence="7" id="KW-0326">Glycosidase</keyword>
<dbReference type="Proteomes" id="UP000306954">
    <property type="component" value="Unassembled WGS sequence"/>
</dbReference>
<evidence type="ECO:0000256" key="5">
    <source>
        <dbReference type="ARBA" id="ARBA00022829"/>
    </source>
</evidence>
<dbReference type="GO" id="GO:0042973">
    <property type="term" value="F:glucan endo-1,3-beta-D-glucosidase activity"/>
    <property type="evidence" value="ECO:0007669"/>
    <property type="project" value="UniProtKB-EC"/>
</dbReference>
<protein>
    <recommendedName>
        <fullName evidence="11">Peptidase C50 domain-containing protein</fullName>
    </recommendedName>
</protein>
<name>A0A4T0IDH9_WALIC</name>
<dbReference type="InterPro" id="IPR005200">
    <property type="entry name" value="Endo-beta-glucanase"/>
</dbReference>
<dbReference type="PROSITE" id="PS51700">
    <property type="entry name" value="SEPARIN"/>
    <property type="match status" value="1"/>
</dbReference>
<keyword evidence="5" id="KW-0159">Chromosome partition</keyword>
<proteinExistence type="inferred from homology"/>
<dbReference type="SUPFAM" id="SSF48452">
    <property type="entry name" value="TPR-like"/>
    <property type="match status" value="1"/>
</dbReference>
<dbReference type="InterPro" id="IPR005314">
    <property type="entry name" value="Peptidase_C50"/>
</dbReference>
<dbReference type="GO" id="GO:0072686">
    <property type="term" value="C:mitotic spindle"/>
    <property type="evidence" value="ECO:0007669"/>
    <property type="project" value="TreeGrafter"/>
</dbReference>
<feature type="region of interest" description="Disordered" evidence="10">
    <location>
        <begin position="1545"/>
        <end position="1569"/>
    </location>
</feature>
<evidence type="ECO:0000313" key="12">
    <source>
        <dbReference type="EMBL" id="TIB12591.1"/>
    </source>
</evidence>
<gene>
    <name evidence="12" type="ORF">E3P90_01961</name>
</gene>
<comment type="catalytic activity">
    <reaction evidence="1">
        <text>Hydrolysis of (1-&gt;3)-beta-D-glucosidic linkages in (1-&gt;3)-beta-D-glucans.</text>
        <dbReference type="EC" id="3.2.1.39"/>
    </reaction>
</comment>
<dbReference type="Pfam" id="PF03568">
    <property type="entry name" value="Separin_C"/>
    <property type="match status" value="1"/>
</dbReference>
<dbReference type="EMBL" id="SPOF01000018">
    <property type="protein sequence ID" value="TIB12591.1"/>
    <property type="molecule type" value="Genomic_DNA"/>
</dbReference>
<evidence type="ECO:0000313" key="13">
    <source>
        <dbReference type="Proteomes" id="UP000306954"/>
    </source>
</evidence>
<keyword evidence="8" id="KW-0961">Cell wall biogenesis/degradation</keyword>
<dbReference type="Pfam" id="PF17652">
    <property type="entry name" value="Glyco_hydro81C"/>
    <property type="match status" value="1"/>
</dbReference>
<evidence type="ECO:0000256" key="2">
    <source>
        <dbReference type="ARBA" id="ARBA00000451"/>
    </source>
</evidence>
<comment type="similarity">
    <text evidence="3">Belongs to the glycosyl hydrolase 81 family.</text>
</comment>
<feature type="compositionally biased region" description="Low complexity" evidence="10">
    <location>
        <begin position="1283"/>
        <end position="1317"/>
    </location>
</feature>
<evidence type="ECO:0000256" key="3">
    <source>
        <dbReference type="ARBA" id="ARBA00010730"/>
    </source>
</evidence>
<dbReference type="GO" id="GO:0051307">
    <property type="term" value="P:meiotic chromosome separation"/>
    <property type="evidence" value="ECO:0007669"/>
    <property type="project" value="TreeGrafter"/>
</dbReference>
<dbReference type="GO" id="GO:0005737">
    <property type="term" value="C:cytoplasm"/>
    <property type="evidence" value="ECO:0007669"/>
    <property type="project" value="TreeGrafter"/>
</dbReference>
<dbReference type="GO" id="GO:0005634">
    <property type="term" value="C:nucleus"/>
    <property type="evidence" value="ECO:0007669"/>
    <property type="project" value="InterPro"/>
</dbReference>
<comment type="caution">
    <text evidence="12">The sequence shown here is derived from an EMBL/GenBank/DDBJ whole genome shotgun (WGS) entry which is preliminary data.</text>
</comment>
<dbReference type="GO" id="GO:0004197">
    <property type="term" value="F:cysteine-type endopeptidase activity"/>
    <property type="evidence" value="ECO:0007669"/>
    <property type="project" value="InterPro"/>
</dbReference>
<feature type="domain" description="Peptidase C50" evidence="11">
    <location>
        <begin position="2290"/>
        <end position="2387"/>
    </location>
</feature>
<organism evidence="12 13">
    <name type="scientific">Wallemia ichthyophaga</name>
    <dbReference type="NCBI Taxonomy" id="245174"/>
    <lineage>
        <taxon>Eukaryota</taxon>
        <taxon>Fungi</taxon>
        <taxon>Dikarya</taxon>
        <taxon>Basidiomycota</taxon>
        <taxon>Wallemiomycotina</taxon>
        <taxon>Wallemiomycetes</taxon>
        <taxon>Wallemiales</taxon>
        <taxon>Wallemiaceae</taxon>
        <taxon>Wallemia</taxon>
    </lineage>
</organism>
<dbReference type="PANTHER" id="PTHR12792">
    <property type="entry name" value="EXTRA SPINDLE POLES 1-RELATED"/>
    <property type="match status" value="1"/>
</dbReference>
<dbReference type="GO" id="GO:0044732">
    <property type="term" value="C:mitotic spindle pole body"/>
    <property type="evidence" value="ECO:0007669"/>
    <property type="project" value="TreeGrafter"/>
</dbReference>
<evidence type="ECO:0000256" key="1">
    <source>
        <dbReference type="ARBA" id="ARBA00000382"/>
    </source>
</evidence>
<evidence type="ECO:0000256" key="10">
    <source>
        <dbReference type="SAM" id="MobiDB-lite"/>
    </source>
</evidence>
<dbReference type="InterPro" id="IPR030397">
    <property type="entry name" value="SEPARIN_core_dom"/>
</dbReference>
<sequence length="2415" mass="270389">MHTLSPVNADDSWCGTVQIAKLSDEETSSVAIYDSFCGSWSEGMELKTSFPSAKSWVLIAELKKGVKQERLSLSTPSNGPTSLVSSITGEFSFKHTLPSMQLQPQRFNFQSPTEGLWLEQTLREELSLDWLSKVSSEPSLYFAGKLVGRLANAVVIAYYVLSNHDLNTFASDILSSCLDLLLSDKRPFPLIYDTTIGGIISSAAHVTNDPLSDFGSSFYNDIHFHASYLVYAGAVLLSQQALSSDLKAKLSEIVNSVNSLKDTSQFCAHRAFDWYVGHSWARGLIPNTDGKDEESTSEAAHFYYSASLFAEGIGDTVQSLTARLQLAAMQTSTSHYRLLDDSNTCMPPRWRGNRVDFISQEFESHLRSVLPTNSGWDAMASTSSRKATTRMPSRSKLTANNVAPTSVAPHEFVDKLMDISTCTDSLHKQLMATLQPKSPGRANGSSLAERATLALRCCNACLKSFASLSRSASEGNIKKENLPHLVACARVSLETLRELEDSLPTKGVDICRATLKCVEECNLLGFTKSALLELIALHPFLCRQLCKDAATPIQVPPNKPQGILLHTIPKETLSTELANVQLLYFQLSTRILLSLPNVDLLALSSVLSSRGSLISQLPSLRHSLKMEQYANGTSTLYKLLCRATTDETKPSSSTALIHFKIRSKALMLINHNHNLDLNLWWTQGWKFGLSLLRSAEDALTPYTNEVKPFWSKMVEFAQDRNHSRFIEENGWIEFCEGWMGIAKKLEDLPSLKLLAQLLSNEHQVNTEETDNLATDMSSLNLTGDAESLFAKYNVILLTATANLASKSNMQDLEEKECSKLTHVLDSLKYLNLDDGKLHKTEKIIDGIRRSLYHKLSQFSEINESNAKALNLYDGIALWTEYHLKQSRALSPPILYGTLDSLLQLSQLSLKDSQTSFSYLIRALEFIEPLRSPQANRLLASAFWNWSCVLFQDGKAGTEAQCIPAVESCLHVAEYGIRMCKDSISRQPNEDLVKGDKEILNIMIDQRPRRYELLAICYSKVHDNHSAYDAFSKSIICSLQTTSPPINTETGDLNDSQNFQAIVKKAMQIGLSKLMLKPQEISFNSRAEDENIEKNVKCRLIELQVGQIEERGWSDRDTCSAILFMLLELISPSGYSVEEHPLRRVIVLLRLMEQVVLGPSVFLDDMQIPAPEVIFEEVRSILQGQDYKEDDTFKVYTMSFMLSAHMYLAIYYYRSSDTALEGSSSALREARHTKEILKSLLGTGSQRKSSIMRDNNLHSLLPPSQNSKSNDAAPKTRNGSVNQTADTRTTRSRAAASATNQSSKPATARPVRPVAATRRVVKPSTIKNAVTSNKGIKETKVEVSKNNLVYDIERCYNALQMVTEMLGVLGHTFLRLDFLKLLRKLCHSQQRNGNNSSEDYLLASTTLAAEYVKIGKIYRAGSVFAQVATMKEAEVPSDKTSESWIASQMEFKLRYSEYLAITGNVEKSLIAYNDAYALKELYDATVDKEHLKNPLTRTLNFERTAIAATVYASIAYNREDVPTALKCLAQALRLFNNAARQLSKLTPTIDSSSNKDNDDPFSMDVDEKKARQVSSHSNVFENRRCTGLHWRISQSLFDCLLLLSTIYTSRGSSREAGFFLDQAFELTETLASPNFNAKINAAKAELNMSLSNLDEAKKEIDMALLSLGGQDDTESSVLIKKAKGDLLFKLQSNVDASAGYLSACLILERLDKTYSEAETLFTSPKKTVSAKSESNLLTDYDPLLPDIFGHLLRQRIWLLSEDEKNNESQKLLDRLFDFPATSTNKAEENMLLGKMRLREAYNSFQSDLFMSSLSDALISIPCGSTSSNTSNRLTSRQPSIETLADAEKFFTSALELNIDRAPVKDIRQACLAIALIKSFQTSLGKVSKSNSTLAAAYLDLGSAITLRRELLEVIDNKLATNEARNDMNWPAIDQLSSMRMLTPLNKRSKKLFMPSPSPLGSPMYEKDNLFNEDLKINKYWEGVRMRHVKEFSEPEQGVRDTINKLPRNFTVISISITDDKKTMFVVKYRKNLEPLVVSLPLDNRQNKREGGGEEGAFTYMDAMNELESVIEESDDSIKSASDGNVKSDDEKVAWWNKRKTLDSRMRQLVKNIEFCWLGVFKSLFIKPTATSESALNGLRGCLEKVFKKHIHTSGRKKPVTKVKLDDALLECFSALSTNCKDEELEDLIYFVLDIYLFHGIQLALSEIDIDQATIDIRSALEEYHNKYADNKDEGKVEHTFITLDKLTQSMPWESIPGLRNQSVSRIPSVGFLRDRLDYINFLNQDRLYVNPRNTYCLINPSGDLKRTEKKFGGWFEEMKAFGWKGIVGREPLEVELSNALETSDLFIYFGHGGGQKYIRSQKIRNMPKCASTMLWGCSSGSLKSNGDFDSNGNPNNYLLAGCPCLVANLWDVTDRE</sequence>
<feature type="region of interest" description="Disordered" evidence="10">
    <location>
        <begin position="1255"/>
        <end position="1319"/>
    </location>
</feature>